<dbReference type="Gene3D" id="1.10.533.10">
    <property type="entry name" value="Death Domain, Fas"/>
    <property type="match status" value="4"/>
</dbReference>
<dbReference type="CDD" id="cd08330">
    <property type="entry name" value="CARD_ASC_NALP1"/>
    <property type="match status" value="1"/>
</dbReference>
<dbReference type="CDD" id="cd01671">
    <property type="entry name" value="CARD"/>
    <property type="match status" value="1"/>
</dbReference>
<dbReference type="Pfam" id="PF00619">
    <property type="entry name" value="CARD"/>
    <property type="match status" value="2"/>
</dbReference>
<dbReference type="Pfam" id="PF02758">
    <property type="entry name" value="PYRIN"/>
    <property type="match status" value="2"/>
</dbReference>
<evidence type="ECO:0000256" key="7">
    <source>
        <dbReference type="SAM" id="MobiDB-lite"/>
    </source>
</evidence>
<dbReference type="Pfam" id="PF23679">
    <property type="entry name" value="UPA-FIIND"/>
    <property type="match status" value="2"/>
</dbReference>
<dbReference type="InterPro" id="IPR025307">
    <property type="entry name" value="FIIND_dom"/>
</dbReference>
<evidence type="ECO:0000259" key="8">
    <source>
        <dbReference type="PROSITE" id="PS50209"/>
    </source>
</evidence>
<keyword evidence="3" id="KW-0399">Innate immunity</keyword>
<dbReference type="GO" id="GO:0045087">
    <property type="term" value="P:innate immune response"/>
    <property type="evidence" value="ECO:0007669"/>
    <property type="project" value="UniProtKB-KW"/>
</dbReference>
<dbReference type="PROSITE" id="PS51830">
    <property type="entry name" value="FIIND"/>
    <property type="match status" value="1"/>
</dbReference>
<dbReference type="FunFam" id="1.10.533.10:FF:000013">
    <property type="entry name" value="Apoptosis-associated speck-like protein containing a CARD"/>
    <property type="match status" value="1"/>
</dbReference>
<dbReference type="GO" id="GO:0006954">
    <property type="term" value="P:inflammatory response"/>
    <property type="evidence" value="ECO:0007669"/>
    <property type="project" value="UniProtKB-KW"/>
</dbReference>
<gene>
    <name evidence="11" type="ORF">PODLI_1B038561</name>
</gene>
<dbReference type="InterPro" id="IPR033516">
    <property type="entry name" value="CARD8/ASC/NALP1_CARD"/>
</dbReference>
<feature type="domain" description="Pyrin" evidence="9">
    <location>
        <begin position="135"/>
        <end position="212"/>
    </location>
</feature>
<dbReference type="SUPFAM" id="SSF47986">
    <property type="entry name" value="DEATH domain"/>
    <property type="match status" value="4"/>
</dbReference>
<dbReference type="InterPro" id="IPR011029">
    <property type="entry name" value="DEATH-like_dom_sf"/>
</dbReference>
<feature type="region of interest" description="Disordered" evidence="7">
    <location>
        <begin position="648"/>
        <end position="667"/>
    </location>
</feature>
<keyword evidence="2" id="KW-0963">Cytoplasm</keyword>
<reference evidence="11" key="1">
    <citation type="submission" date="2022-12" db="EMBL/GenBank/DDBJ databases">
        <authorList>
            <person name="Alioto T."/>
            <person name="Alioto T."/>
            <person name="Gomez Garrido J."/>
        </authorList>
    </citation>
    <scope>NUCLEOTIDE SEQUENCE</scope>
</reference>
<evidence type="ECO:0000256" key="3">
    <source>
        <dbReference type="ARBA" id="ARBA00022588"/>
    </source>
</evidence>
<evidence type="ECO:0000256" key="1">
    <source>
        <dbReference type="ARBA" id="ARBA00004110"/>
    </source>
</evidence>
<name>A0AA35L741_9SAUR</name>
<dbReference type="AlphaFoldDB" id="A0AA35L741"/>
<evidence type="ECO:0000313" key="12">
    <source>
        <dbReference type="Proteomes" id="UP001178461"/>
    </source>
</evidence>
<evidence type="ECO:0000313" key="11">
    <source>
        <dbReference type="EMBL" id="CAI5791025.1"/>
    </source>
</evidence>
<dbReference type="GO" id="GO:0042981">
    <property type="term" value="P:regulation of apoptotic process"/>
    <property type="evidence" value="ECO:0007669"/>
    <property type="project" value="InterPro"/>
</dbReference>
<keyword evidence="12" id="KW-1185">Reference proteome</keyword>
<evidence type="ECO:0000256" key="2">
    <source>
        <dbReference type="ARBA" id="ARBA00022490"/>
    </source>
</evidence>
<keyword evidence="4" id="KW-0391">Immunity</keyword>
<protein>
    <submittedName>
        <fullName evidence="11">Recruitment domain-containing 8-like</fullName>
    </submittedName>
</protein>
<dbReference type="GO" id="GO:0061702">
    <property type="term" value="C:canonical inflammasome complex"/>
    <property type="evidence" value="ECO:0007669"/>
    <property type="project" value="UniProtKB-SubCell"/>
</dbReference>
<dbReference type="EMBL" id="OX395138">
    <property type="protein sequence ID" value="CAI5791025.1"/>
    <property type="molecule type" value="Genomic_DNA"/>
</dbReference>
<dbReference type="InterPro" id="IPR004020">
    <property type="entry name" value="DAPIN"/>
</dbReference>
<feature type="domain" description="CARD" evidence="8">
    <location>
        <begin position="253"/>
        <end position="325"/>
    </location>
</feature>
<organism evidence="11 12">
    <name type="scientific">Podarcis lilfordi</name>
    <name type="common">Lilford's wall lizard</name>
    <dbReference type="NCBI Taxonomy" id="74358"/>
    <lineage>
        <taxon>Eukaryota</taxon>
        <taxon>Metazoa</taxon>
        <taxon>Chordata</taxon>
        <taxon>Craniata</taxon>
        <taxon>Vertebrata</taxon>
        <taxon>Euteleostomi</taxon>
        <taxon>Lepidosauria</taxon>
        <taxon>Squamata</taxon>
        <taxon>Bifurcata</taxon>
        <taxon>Unidentata</taxon>
        <taxon>Episquamata</taxon>
        <taxon>Laterata</taxon>
        <taxon>Lacertibaenia</taxon>
        <taxon>Lacertidae</taxon>
        <taxon>Podarcis</taxon>
    </lineage>
</organism>
<dbReference type="PANTHER" id="PTHR46985:SF4">
    <property type="entry name" value="CASPASE RECRUITMENT DOMAIN-CONTAINING PROTEIN 8"/>
    <property type="match status" value="1"/>
</dbReference>
<dbReference type="Pfam" id="PF13553">
    <property type="entry name" value="FIIND"/>
    <property type="match status" value="2"/>
</dbReference>
<evidence type="ECO:0000256" key="6">
    <source>
        <dbReference type="ARBA" id="ARBA00023233"/>
    </source>
</evidence>
<feature type="domain" description="CARD" evidence="8">
    <location>
        <begin position="972"/>
        <end position="1060"/>
    </location>
</feature>
<dbReference type="SMART" id="SM01289">
    <property type="entry name" value="PYRIN"/>
    <property type="match status" value="2"/>
</dbReference>
<feature type="domain" description="Pyrin" evidence="9">
    <location>
        <begin position="56"/>
        <end position="139"/>
    </location>
</feature>
<keyword evidence="6" id="KW-1271">Inflammasome</keyword>
<dbReference type="InterPro" id="IPR001315">
    <property type="entry name" value="CARD"/>
</dbReference>
<dbReference type="PROSITE" id="PS50824">
    <property type="entry name" value="DAPIN"/>
    <property type="match status" value="2"/>
</dbReference>
<evidence type="ECO:0000256" key="5">
    <source>
        <dbReference type="ARBA" id="ARBA00023198"/>
    </source>
</evidence>
<dbReference type="Proteomes" id="UP001178461">
    <property type="component" value="Chromosome 13"/>
</dbReference>
<proteinExistence type="predicted"/>
<comment type="subcellular location">
    <subcellularLocation>
        <location evidence="1">Inflammasome</location>
    </subcellularLocation>
</comment>
<dbReference type="InterPro" id="IPR051249">
    <property type="entry name" value="NLRP_Inflammasome"/>
</dbReference>
<evidence type="ECO:0000259" key="10">
    <source>
        <dbReference type="PROSITE" id="PS51830"/>
    </source>
</evidence>
<keyword evidence="5" id="KW-0395">Inflammatory response</keyword>
<accession>A0AA35L741</accession>
<dbReference type="PANTHER" id="PTHR46985">
    <property type="entry name" value="NACHT, LRR AND PYD DOMAINS-CONTAINING PROTEIN 1"/>
    <property type="match status" value="1"/>
</dbReference>
<dbReference type="PROSITE" id="PS50209">
    <property type="entry name" value="CARD"/>
    <property type="match status" value="2"/>
</dbReference>
<evidence type="ECO:0000256" key="4">
    <source>
        <dbReference type="ARBA" id="ARBA00022859"/>
    </source>
</evidence>
<evidence type="ECO:0000259" key="9">
    <source>
        <dbReference type="PROSITE" id="PS50824"/>
    </source>
</evidence>
<feature type="domain" description="FIIND" evidence="10">
    <location>
        <begin position="375"/>
        <end position="962"/>
    </location>
</feature>
<sequence length="1060" mass="121599">MSKKIVLNLPALSFTAPPRKGDDEGSIFPATRLPKAGPSLFLEPQPWAIHCAALLLLGTLLDLRDEDWRKFKGELLRFPVKEGVGRIPKRLLREADARQLRDLLIHYYGEAYAVEVTALVLQAMDYKPPESDLKKFKDKLSVFPFKEGYVSIPKGLLEEANLWELTELLLTYCAEDYSVEVVSEVLKAIECEPLPEWLFRLIGKAEQPAETHVSRHRTAVVLSSKIIQGLEELLSSERATKGSLKRYAFFSDEMICKGREQLIEILEEDLDFVLHTLHSCSVITLQEYKDVFKMEKDSKEKIKKLLSIILERGEQACCRFLECLEMSYWFKNKVQVSDQSVLQSESLLFRKETRNQKMEHSEDPGESVMCIQCPSEELPGKIRPEKVWDSQMSHETYRFCFTEAGSFLCCCTDLIFKVRGAVTITYHFDSWTQHLHEWQMIELAVAGPLLNIRADPEEAVAEVHFPHFLCLTGKDSSHVYIAHFVEGKMRLNKPDRVQPYHAVLKAPRFYTCGVIFKKALFKRKIMVHAMALLYQELEISVPKFHLYLLPNDSSLRKNVYKFEEMWPSRRLPKPSGALKPLKIGSRVFIQNLDGVTVCPEELELQYMEEQFLEISAEFMQGKLNFNLIERSTNELVWEAHVRQEELKFSGPHPEQAPHSESPLYEGEQRSMKMENPVGSGEIITSNWCLSEREGSMKMENSAGSGESVPCGRCLSEDLPEKIKPEVVWDSERGHEAYRVRSTEAGSFHCDDTGLICEVKEAVDAAEAVASICIPHFLCLEGEDSSHVYIAHFVEGGMRLEKPDRVEPHHAVLENPKFSSLGVVFKKWFKQKINTVVLLYHRLQLETPTFHLYLLPNDPSIIKAVDKREVNSKRIEKPPVTMKPLMIGSQVSLSTPEDVTVNPEELHFQYLDAEKLQQYVELSAEQMQEKFNFYLMKKGTTEVVWKAHLKKNELTSGQMGSPIIHPAQGLQFPNSSKVHFIERHREVLIQRTIPVEPVLDSLHAVVLSEEQYQKIIAQETNPDKMRELYKLVPSWDLQCKNKLYEALKAKNPHLVKDLEGQ</sequence>